<evidence type="ECO:0000313" key="2">
    <source>
        <dbReference type="EMBL" id="MET3587021.1"/>
    </source>
</evidence>
<proteinExistence type="predicted"/>
<keyword evidence="3" id="KW-1185">Reference proteome</keyword>
<evidence type="ECO:0000256" key="1">
    <source>
        <dbReference type="SAM" id="MobiDB-lite"/>
    </source>
</evidence>
<evidence type="ECO:0008006" key="4">
    <source>
        <dbReference type="Google" id="ProtNLM"/>
    </source>
</evidence>
<feature type="compositionally biased region" description="Low complexity" evidence="1">
    <location>
        <begin position="34"/>
        <end position="47"/>
    </location>
</feature>
<name>A0ABV2H8Z8_9HYPH</name>
<organism evidence="2 3">
    <name type="scientific">Pseudorhizobium tarimense</name>
    <dbReference type="NCBI Taxonomy" id="1079109"/>
    <lineage>
        <taxon>Bacteria</taxon>
        <taxon>Pseudomonadati</taxon>
        <taxon>Pseudomonadota</taxon>
        <taxon>Alphaproteobacteria</taxon>
        <taxon>Hyphomicrobiales</taxon>
        <taxon>Rhizobiaceae</taxon>
        <taxon>Rhizobium/Agrobacterium group</taxon>
        <taxon>Pseudorhizobium</taxon>
    </lineage>
</organism>
<dbReference type="Proteomes" id="UP001549031">
    <property type="component" value="Unassembled WGS sequence"/>
</dbReference>
<dbReference type="EMBL" id="JBEPLJ010000011">
    <property type="protein sequence ID" value="MET3587021.1"/>
    <property type="molecule type" value="Genomic_DNA"/>
</dbReference>
<comment type="caution">
    <text evidence="2">The sequence shown here is derived from an EMBL/GenBank/DDBJ whole genome shotgun (WGS) entry which is preliminary data.</text>
</comment>
<feature type="compositionally biased region" description="Polar residues" evidence="1">
    <location>
        <begin position="20"/>
        <end position="33"/>
    </location>
</feature>
<evidence type="ECO:0000313" key="3">
    <source>
        <dbReference type="Proteomes" id="UP001549031"/>
    </source>
</evidence>
<reference evidence="2 3" key="1">
    <citation type="submission" date="2024-06" db="EMBL/GenBank/DDBJ databases">
        <title>Genomic Encyclopedia of Type Strains, Phase IV (KMG-IV): sequencing the most valuable type-strain genomes for metagenomic binning, comparative biology and taxonomic classification.</title>
        <authorList>
            <person name="Goeker M."/>
        </authorList>
    </citation>
    <scope>NUCLEOTIDE SEQUENCE [LARGE SCALE GENOMIC DNA]</scope>
    <source>
        <strain evidence="2 3">DSM 105042</strain>
    </source>
</reference>
<dbReference type="PROSITE" id="PS51257">
    <property type="entry name" value="PROKAR_LIPOPROTEIN"/>
    <property type="match status" value="1"/>
</dbReference>
<protein>
    <recommendedName>
        <fullName evidence="4">Lipoprotein</fullName>
    </recommendedName>
</protein>
<gene>
    <name evidence="2" type="ORF">ABID21_003143</name>
</gene>
<feature type="region of interest" description="Disordered" evidence="1">
    <location>
        <begin position="18"/>
        <end position="66"/>
    </location>
</feature>
<sequence length="66" mass="6746">MTRILIAISTVLFLAACSDQGPSTDDPINNTPETRPGTAPTDGDPTPQSGSGGQVPLDAPLGVEKR</sequence>
<accession>A0ABV2H8Z8</accession>
<dbReference type="RefSeq" id="WP_247244842.1">
    <property type="nucleotide sequence ID" value="NZ_JALJRA010000011.1"/>
</dbReference>